<feature type="domain" description="HNH nuclease" evidence="1">
    <location>
        <begin position="94"/>
        <end position="147"/>
    </location>
</feature>
<dbReference type="SMART" id="SM00507">
    <property type="entry name" value="HNHc"/>
    <property type="match status" value="1"/>
</dbReference>
<dbReference type="CDD" id="cd00085">
    <property type="entry name" value="HNHc"/>
    <property type="match status" value="1"/>
</dbReference>
<keyword evidence="2" id="KW-0378">Hydrolase</keyword>
<dbReference type="Proteomes" id="UP000748308">
    <property type="component" value="Unassembled WGS sequence"/>
</dbReference>
<dbReference type="InterPro" id="IPR002711">
    <property type="entry name" value="HNH"/>
</dbReference>
<dbReference type="EMBL" id="VGIY01000377">
    <property type="protein sequence ID" value="MBM3318494.1"/>
    <property type="molecule type" value="Genomic_DNA"/>
</dbReference>
<keyword evidence="2" id="KW-0255">Endonuclease</keyword>
<reference evidence="2" key="1">
    <citation type="submission" date="2019-03" db="EMBL/GenBank/DDBJ databases">
        <title>Lake Tanganyika Metagenome-Assembled Genomes (MAGs).</title>
        <authorList>
            <person name="Tran P."/>
        </authorList>
    </citation>
    <scope>NUCLEOTIDE SEQUENCE</scope>
    <source>
        <strain evidence="2">M_DeepCast_400m_m2_100</strain>
    </source>
</reference>
<dbReference type="InterPro" id="IPR003615">
    <property type="entry name" value="HNH_nuc"/>
</dbReference>
<proteinExistence type="predicted"/>
<comment type="caution">
    <text evidence="2">The sequence shown here is derived from an EMBL/GenBank/DDBJ whole genome shotgun (WGS) entry which is preliminary data.</text>
</comment>
<dbReference type="Gene3D" id="1.10.30.50">
    <property type="match status" value="1"/>
</dbReference>
<evidence type="ECO:0000313" key="3">
    <source>
        <dbReference type="Proteomes" id="UP000748308"/>
    </source>
</evidence>
<keyword evidence="2" id="KW-0540">Nuclease</keyword>
<protein>
    <submittedName>
        <fullName evidence="2">HNH endonuclease</fullName>
    </submittedName>
</protein>
<dbReference type="PANTHER" id="PTHR33877">
    <property type="entry name" value="SLL1193 PROTEIN"/>
    <property type="match status" value="1"/>
</dbReference>
<organism evidence="2 3">
    <name type="scientific">Eiseniibacteriota bacterium</name>
    <dbReference type="NCBI Taxonomy" id="2212470"/>
    <lineage>
        <taxon>Bacteria</taxon>
        <taxon>Candidatus Eiseniibacteriota</taxon>
    </lineage>
</organism>
<sequence>MGVSGMLADPALVLNRSWYPIGTTTVRDAICMVYREAAKAVDPSDFTVHDFDSWTSLRVAENEPCIRTVRLRIRVPEIIVLNDYDALPRRRVAFSRRNIYKRDRYRCQYCGSSPPVVELTIDHVVPRSLGGRSSWSNCALACLRCNRRKAHRTPAEAGMRLKREPTEPVWSPCVAIPLIKRRASWEQFVSDRYWNVELET</sequence>
<evidence type="ECO:0000259" key="1">
    <source>
        <dbReference type="SMART" id="SM00507"/>
    </source>
</evidence>
<name>A0A938BMZ0_UNCEI</name>
<accession>A0A938BMZ0</accession>
<dbReference type="InterPro" id="IPR052892">
    <property type="entry name" value="NA-targeting_endonuclease"/>
</dbReference>
<evidence type="ECO:0000313" key="2">
    <source>
        <dbReference type="EMBL" id="MBM3318494.1"/>
    </source>
</evidence>
<dbReference type="PANTHER" id="PTHR33877:SF2">
    <property type="entry name" value="OS07G0170200 PROTEIN"/>
    <property type="match status" value="1"/>
</dbReference>
<dbReference type="AlphaFoldDB" id="A0A938BMZ0"/>
<dbReference type="Pfam" id="PF01844">
    <property type="entry name" value="HNH"/>
    <property type="match status" value="1"/>
</dbReference>
<gene>
    <name evidence="2" type="ORF">FJY75_11645</name>
</gene>
<dbReference type="GO" id="GO:0004519">
    <property type="term" value="F:endonuclease activity"/>
    <property type="evidence" value="ECO:0007669"/>
    <property type="project" value="UniProtKB-KW"/>
</dbReference>